<reference evidence="3 4" key="1">
    <citation type="submission" date="2019-10" db="EMBL/GenBank/DDBJ databases">
        <title>Extracellular Electron Transfer in a Candidatus Methanoperedens spp. Enrichment Culture.</title>
        <authorList>
            <person name="Berger S."/>
            <person name="Rangel Shaw D."/>
            <person name="Berben T."/>
            <person name="In 'T Zandt M."/>
            <person name="Frank J."/>
            <person name="Reimann J."/>
            <person name="Jetten M.S.M."/>
            <person name="Welte C.U."/>
        </authorList>
    </citation>
    <scope>NUCLEOTIDE SEQUENCE [LARGE SCALE GENOMIC DNA]</scope>
    <source>
        <strain evidence="3">SB12</strain>
    </source>
</reference>
<dbReference type="Pfam" id="PF01408">
    <property type="entry name" value="GFO_IDH_MocA"/>
    <property type="match status" value="1"/>
</dbReference>
<evidence type="ECO:0000259" key="1">
    <source>
        <dbReference type="Pfam" id="PF01408"/>
    </source>
</evidence>
<dbReference type="EMBL" id="WBUI01000001">
    <property type="protein sequence ID" value="KAB2935372.1"/>
    <property type="molecule type" value="Genomic_DNA"/>
</dbReference>
<dbReference type="InterPro" id="IPR051450">
    <property type="entry name" value="Gfo/Idh/MocA_Oxidoreductases"/>
</dbReference>
<evidence type="ECO:0000313" key="4">
    <source>
        <dbReference type="Proteomes" id="UP000460298"/>
    </source>
</evidence>
<dbReference type="PANTHER" id="PTHR43377">
    <property type="entry name" value="BILIVERDIN REDUCTASE A"/>
    <property type="match status" value="1"/>
</dbReference>
<feature type="domain" description="GFO/IDH/MocA-like oxidoreductase" evidence="2">
    <location>
        <begin position="158"/>
        <end position="242"/>
    </location>
</feature>
<sequence>MAPSKINAALIGLGRIGWMLESDPYRYHPCTHAGSLLHPTLSSRFRLVAGCDIDEERRMRFGRFAKKHGQNIDVYDSIDTFVEAIRKKELTVDFAVLATGPDSHPELFRRLLAVGVRDFLIEKPVALHSKQARQMLRLAEKHGATVRVNFERRYHPAYALVRKLIDSQRFGELRHIEGRVLAPSLRRDALLEDAVHWIDLMLWYAGEPTAVRSSFRLDEMRREKGSLHVFHYDGFDAILESGGMRRYFEFFMRLDFERGRVIAGNDGHFHFESRASRRYKGFYDLQPVPVRLSKKEQAMNPWLELYREIAGRDGMRSSLEQALTGIEWIDRCRRFSGS</sequence>
<dbReference type="Proteomes" id="UP000460298">
    <property type="component" value="Unassembled WGS sequence"/>
</dbReference>
<gene>
    <name evidence="3" type="ORF">F9K24_01185</name>
</gene>
<accession>A0A833H4V5</accession>
<protein>
    <submittedName>
        <fullName evidence="3">Gfo/Idh/MocA family oxidoreductase</fullName>
    </submittedName>
</protein>
<dbReference type="InterPro" id="IPR055170">
    <property type="entry name" value="GFO_IDH_MocA-like_dom"/>
</dbReference>
<dbReference type="Gene3D" id="3.30.360.10">
    <property type="entry name" value="Dihydrodipicolinate Reductase, domain 2"/>
    <property type="match status" value="1"/>
</dbReference>
<dbReference type="InterPro" id="IPR000683">
    <property type="entry name" value="Gfo/Idh/MocA-like_OxRdtase_N"/>
</dbReference>
<organism evidence="3 4">
    <name type="scientific">Leptonema illini</name>
    <dbReference type="NCBI Taxonomy" id="183"/>
    <lineage>
        <taxon>Bacteria</taxon>
        <taxon>Pseudomonadati</taxon>
        <taxon>Spirochaetota</taxon>
        <taxon>Spirochaetia</taxon>
        <taxon>Leptospirales</taxon>
        <taxon>Leptospiraceae</taxon>
        <taxon>Leptonema</taxon>
    </lineage>
</organism>
<evidence type="ECO:0000259" key="2">
    <source>
        <dbReference type="Pfam" id="PF22725"/>
    </source>
</evidence>
<name>A0A833H4V5_9LEPT</name>
<feature type="domain" description="Gfo/Idh/MocA-like oxidoreductase N-terminal" evidence="1">
    <location>
        <begin position="6"/>
        <end position="150"/>
    </location>
</feature>
<evidence type="ECO:0000313" key="3">
    <source>
        <dbReference type="EMBL" id="KAB2935372.1"/>
    </source>
</evidence>
<proteinExistence type="predicted"/>
<dbReference type="Pfam" id="PF22725">
    <property type="entry name" value="GFO_IDH_MocA_C3"/>
    <property type="match status" value="1"/>
</dbReference>
<dbReference type="SUPFAM" id="SSF55347">
    <property type="entry name" value="Glyceraldehyde-3-phosphate dehydrogenase-like, C-terminal domain"/>
    <property type="match status" value="1"/>
</dbReference>
<dbReference type="SUPFAM" id="SSF51735">
    <property type="entry name" value="NAD(P)-binding Rossmann-fold domains"/>
    <property type="match status" value="1"/>
</dbReference>
<dbReference type="GO" id="GO:0000166">
    <property type="term" value="F:nucleotide binding"/>
    <property type="evidence" value="ECO:0007669"/>
    <property type="project" value="InterPro"/>
</dbReference>
<dbReference type="AlphaFoldDB" id="A0A833H4V5"/>
<dbReference type="PANTHER" id="PTHR43377:SF1">
    <property type="entry name" value="BILIVERDIN REDUCTASE A"/>
    <property type="match status" value="1"/>
</dbReference>
<comment type="caution">
    <text evidence="3">The sequence shown here is derived from an EMBL/GenBank/DDBJ whole genome shotgun (WGS) entry which is preliminary data.</text>
</comment>
<dbReference type="Gene3D" id="3.40.50.720">
    <property type="entry name" value="NAD(P)-binding Rossmann-like Domain"/>
    <property type="match status" value="1"/>
</dbReference>
<dbReference type="InterPro" id="IPR036291">
    <property type="entry name" value="NAD(P)-bd_dom_sf"/>
</dbReference>